<gene>
    <name evidence="2" type="ORF">IFE19_03660</name>
</gene>
<evidence type="ECO:0000313" key="2">
    <source>
        <dbReference type="EMBL" id="QTC88497.1"/>
    </source>
</evidence>
<dbReference type="EMBL" id="CP062006">
    <property type="protein sequence ID" value="QTC88497.1"/>
    <property type="molecule type" value="Genomic_DNA"/>
</dbReference>
<name>A0ABX7SLC8_9CAUL</name>
<keyword evidence="1" id="KW-0472">Membrane</keyword>
<dbReference type="Proteomes" id="UP000663942">
    <property type="component" value="Chromosome"/>
</dbReference>
<keyword evidence="3" id="KW-1185">Reference proteome</keyword>
<evidence type="ECO:0000313" key="3">
    <source>
        <dbReference type="Proteomes" id="UP000663942"/>
    </source>
</evidence>
<sequence length="93" mass="9386">MTATSLIILALVGAMGALSSRTFPKGSDRPLPLSPTTTPLYIGACAGVVAFGTLVFLAMAGLGSVVVLIVLAATVLVGLICGFALRRLANRQA</sequence>
<organism evidence="2 3">
    <name type="scientific">Brevundimonas pondensis</name>
    <dbReference type="NCBI Taxonomy" id="2774189"/>
    <lineage>
        <taxon>Bacteria</taxon>
        <taxon>Pseudomonadati</taxon>
        <taxon>Pseudomonadota</taxon>
        <taxon>Alphaproteobacteria</taxon>
        <taxon>Caulobacterales</taxon>
        <taxon>Caulobacteraceae</taxon>
        <taxon>Brevundimonas</taxon>
    </lineage>
</organism>
<proteinExistence type="predicted"/>
<evidence type="ECO:0000256" key="1">
    <source>
        <dbReference type="SAM" id="Phobius"/>
    </source>
</evidence>
<protein>
    <submittedName>
        <fullName evidence="2">Uncharacterized protein</fullName>
    </submittedName>
</protein>
<keyword evidence="1" id="KW-0812">Transmembrane</keyword>
<keyword evidence="1" id="KW-1133">Transmembrane helix</keyword>
<feature type="transmembrane region" description="Helical" evidence="1">
    <location>
        <begin position="65"/>
        <end position="85"/>
    </location>
</feature>
<accession>A0ABX7SLC8</accession>
<reference evidence="2 3" key="1">
    <citation type="submission" date="2020-09" db="EMBL/GenBank/DDBJ databases">
        <title>Brevundimonas sp. LVF1 isolated from an oligotrophic pond in Goettingen, Germany.</title>
        <authorList>
            <person name="Friedrich I."/>
            <person name="Klassen A."/>
            <person name="Neubauer H."/>
            <person name="Schneider D."/>
            <person name="Hertel R."/>
            <person name="Daniel R."/>
        </authorList>
    </citation>
    <scope>NUCLEOTIDE SEQUENCE [LARGE SCALE GENOMIC DNA]</scope>
    <source>
        <strain evidence="2 3">LVF1</strain>
    </source>
</reference>
<dbReference type="RefSeq" id="WP_207825757.1">
    <property type="nucleotide sequence ID" value="NZ_CP062006.1"/>
</dbReference>
<feature type="transmembrane region" description="Helical" evidence="1">
    <location>
        <begin position="40"/>
        <end position="58"/>
    </location>
</feature>